<comment type="caution">
    <text evidence="1">The sequence shown here is derived from an EMBL/GenBank/DDBJ whole genome shotgun (WGS) entry which is preliminary data.</text>
</comment>
<organism evidence="1 2">
    <name type="scientific">Ancylostoma ceylanicum</name>
    <dbReference type="NCBI Taxonomy" id="53326"/>
    <lineage>
        <taxon>Eukaryota</taxon>
        <taxon>Metazoa</taxon>
        <taxon>Ecdysozoa</taxon>
        <taxon>Nematoda</taxon>
        <taxon>Chromadorea</taxon>
        <taxon>Rhabditida</taxon>
        <taxon>Rhabditina</taxon>
        <taxon>Rhabditomorpha</taxon>
        <taxon>Strongyloidea</taxon>
        <taxon>Ancylostomatidae</taxon>
        <taxon>Ancylostomatinae</taxon>
        <taxon>Ancylostoma</taxon>
    </lineage>
</organism>
<accession>A0A016WU72</accession>
<reference evidence="2" key="1">
    <citation type="journal article" date="2015" name="Nat. Genet.">
        <title>The genome and transcriptome of the zoonotic hookworm Ancylostoma ceylanicum identify infection-specific gene families.</title>
        <authorList>
            <person name="Schwarz E.M."/>
            <person name="Hu Y."/>
            <person name="Antoshechkin I."/>
            <person name="Miller M.M."/>
            <person name="Sternberg P.W."/>
            <person name="Aroian R.V."/>
        </authorList>
    </citation>
    <scope>NUCLEOTIDE SEQUENCE</scope>
    <source>
        <strain evidence="2">HY135</strain>
    </source>
</reference>
<protein>
    <submittedName>
        <fullName evidence="1">Uncharacterized protein</fullName>
    </submittedName>
</protein>
<proteinExistence type="predicted"/>
<gene>
    <name evidence="1" type="primary">Acey_s0516.g2792</name>
    <name evidence="1" type="ORF">Y032_0516g2792</name>
</gene>
<keyword evidence="2" id="KW-1185">Reference proteome</keyword>
<evidence type="ECO:0000313" key="1">
    <source>
        <dbReference type="EMBL" id="EYC42812.1"/>
    </source>
</evidence>
<dbReference type="AlphaFoldDB" id="A0A016WU72"/>
<evidence type="ECO:0000313" key="2">
    <source>
        <dbReference type="Proteomes" id="UP000024635"/>
    </source>
</evidence>
<dbReference type="EMBL" id="JARK01000116">
    <property type="protein sequence ID" value="EYC42812.1"/>
    <property type="molecule type" value="Genomic_DNA"/>
</dbReference>
<dbReference type="Proteomes" id="UP000024635">
    <property type="component" value="Unassembled WGS sequence"/>
</dbReference>
<name>A0A016WU72_9BILA</name>
<sequence>MLLLVSSQDSKLGVSQVIQTCCTAKYWGIQQFLVHSRPQTAINIDSDINYPNKDSPITESTLLVYQASRMRQPTR</sequence>